<dbReference type="Proteomes" id="UP000034774">
    <property type="component" value="Unassembled WGS sequence"/>
</dbReference>
<dbReference type="EMBL" id="LBVU01000002">
    <property type="protein sequence ID" value="KKQ92367.1"/>
    <property type="molecule type" value="Genomic_DNA"/>
</dbReference>
<keyword evidence="3" id="KW-0547">Nucleotide-binding</keyword>
<dbReference type="InterPro" id="IPR010978">
    <property type="entry name" value="tRNA-bd_arm"/>
</dbReference>
<name>A0A0G0LMU2_9BACT</name>
<feature type="binding site" evidence="8">
    <location>
        <position position="249"/>
    </location>
    <ligand>
        <name>L-serine</name>
        <dbReference type="ChEBI" id="CHEBI:33384"/>
    </ligand>
</feature>
<keyword evidence="5" id="KW-0648">Protein biosynthesis</keyword>
<dbReference type="Pfam" id="PF02403">
    <property type="entry name" value="Seryl_tRNA_N"/>
    <property type="match status" value="1"/>
</dbReference>
<dbReference type="SUPFAM" id="SSF46589">
    <property type="entry name" value="tRNA-binding arm"/>
    <property type="match status" value="1"/>
</dbReference>
<reference evidence="12 13" key="1">
    <citation type="journal article" date="2015" name="Nature">
        <title>rRNA introns, odd ribosomes, and small enigmatic genomes across a large radiation of phyla.</title>
        <authorList>
            <person name="Brown C.T."/>
            <person name="Hug L.A."/>
            <person name="Thomas B.C."/>
            <person name="Sharon I."/>
            <person name="Castelle C.J."/>
            <person name="Singh A."/>
            <person name="Wilkins M.J."/>
            <person name="Williams K.H."/>
            <person name="Banfield J.F."/>
        </authorList>
    </citation>
    <scope>NUCLEOTIDE SEQUENCE [LARGE SCALE GENOMIC DNA]</scope>
</reference>
<evidence type="ECO:0000313" key="12">
    <source>
        <dbReference type="EMBL" id="KKQ92367.1"/>
    </source>
</evidence>
<feature type="coiled-coil region" evidence="10">
    <location>
        <begin position="38"/>
        <end position="90"/>
    </location>
</feature>
<dbReference type="InterPro" id="IPR045864">
    <property type="entry name" value="aa-tRNA-synth_II/BPL/LPL"/>
</dbReference>
<gene>
    <name evidence="12" type="ORF">UT17_C0002G0030</name>
</gene>
<evidence type="ECO:0000256" key="10">
    <source>
        <dbReference type="SAM" id="Coils"/>
    </source>
</evidence>
<evidence type="ECO:0000256" key="3">
    <source>
        <dbReference type="ARBA" id="ARBA00022741"/>
    </source>
</evidence>
<evidence type="ECO:0000256" key="9">
    <source>
        <dbReference type="PIRSR" id="PIRSR001529-2"/>
    </source>
</evidence>
<feature type="domain" description="Aminoacyl-transfer RNA synthetases class-II family profile" evidence="11">
    <location>
        <begin position="125"/>
        <end position="395"/>
    </location>
</feature>
<dbReference type="SUPFAM" id="SSF55681">
    <property type="entry name" value="Class II aaRS and biotin synthetases"/>
    <property type="match status" value="1"/>
</dbReference>
<evidence type="ECO:0000256" key="5">
    <source>
        <dbReference type="ARBA" id="ARBA00022917"/>
    </source>
</evidence>
<feature type="binding site" evidence="9">
    <location>
        <begin position="249"/>
        <end position="251"/>
    </location>
    <ligand>
        <name>ATP</name>
        <dbReference type="ChEBI" id="CHEBI:30616"/>
    </ligand>
</feature>
<evidence type="ECO:0000256" key="6">
    <source>
        <dbReference type="ARBA" id="ARBA00023146"/>
    </source>
</evidence>
<protein>
    <recommendedName>
        <fullName evidence="1 7">Serine--tRNA ligase</fullName>
        <ecNumber evidence="1 7">6.1.1.11</ecNumber>
    </recommendedName>
</protein>
<evidence type="ECO:0000256" key="2">
    <source>
        <dbReference type="ARBA" id="ARBA00022598"/>
    </source>
</evidence>
<evidence type="ECO:0000256" key="1">
    <source>
        <dbReference type="ARBA" id="ARBA00012840"/>
    </source>
</evidence>
<evidence type="ECO:0000256" key="7">
    <source>
        <dbReference type="NCBIfam" id="TIGR00414"/>
    </source>
</evidence>
<dbReference type="NCBIfam" id="TIGR00414">
    <property type="entry name" value="serS"/>
    <property type="match status" value="1"/>
</dbReference>
<feature type="binding site" evidence="9">
    <location>
        <begin position="336"/>
        <end position="339"/>
    </location>
    <ligand>
        <name>ATP</name>
        <dbReference type="ChEBI" id="CHEBI:30616"/>
    </ligand>
</feature>
<evidence type="ECO:0000259" key="11">
    <source>
        <dbReference type="PROSITE" id="PS50862"/>
    </source>
</evidence>
<feature type="binding site" evidence="8">
    <location>
        <position position="272"/>
    </location>
    <ligand>
        <name>L-serine</name>
        <dbReference type="ChEBI" id="CHEBI:33384"/>
    </ligand>
</feature>
<feature type="binding site" evidence="8">
    <location>
        <position position="218"/>
    </location>
    <ligand>
        <name>L-serine</name>
        <dbReference type="ChEBI" id="CHEBI:33384"/>
    </ligand>
</feature>
<dbReference type="AlphaFoldDB" id="A0A0G0LMU2"/>
<dbReference type="CDD" id="cd00770">
    <property type="entry name" value="SerRS_core"/>
    <property type="match status" value="1"/>
</dbReference>
<dbReference type="PIRSF" id="PIRSF001529">
    <property type="entry name" value="Ser-tRNA-synth_IIa"/>
    <property type="match status" value="1"/>
</dbReference>
<evidence type="ECO:0000256" key="4">
    <source>
        <dbReference type="ARBA" id="ARBA00022840"/>
    </source>
</evidence>
<organism evidence="12 13">
    <name type="scientific">Candidatus Woesebacteria bacterium GW2011_GWB1_39_10</name>
    <dbReference type="NCBI Taxonomy" id="1618572"/>
    <lineage>
        <taxon>Bacteria</taxon>
        <taxon>Candidatus Woeseibacteriota</taxon>
    </lineage>
</organism>
<dbReference type="Gene3D" id="3.30.930.10">
    <property type="entry name" value="Bira Bifunctional Protein, Domain 2"/>
    <property type="match status" value="1"/>
</dbReference>
<dbReference type="STRING" id="1618572.UT17_C0002G0030"/>
<dbReference type="InterPro" id="IPR002314">
    <property type="entry name" value="aa-tRNA-synt_IIb"/>
</dbReference>
<dbReference type="PANTHER" id="PTHR11778">
    <property type="entry name" value="SERYL-TRNA SYNTHETASE"/>
    <property type="match status" value="1"/>
</dbReference>
<dbReference type="InterPro" id="IPR002317">
    <property type="entry name" value="Ser-tRNA-ligase_type_1"/>
</dbReference>
<dbReference type="PATRIC" id="fig|1618572.3.peg.190"/>
<dbReference type="EC" id="6.1.1.11" evidence="1 7"/>
<dbReference type="PROSITE" id="PS50862">
    <property type="entry name" value="AA_TRNA_LIGASE_II"/>
    <property type="match status" value="1"/>
</dbReference>
<keyword evidence="4 9" id="KW-0067">ATP-binding</keyword>
<dbReference type="InterPro" id="IPR033729">
    <property type="entry name" value="SerRS_core"/>
</dbReference>
<feature type="binding site" evidence="9">
    <location>
        <begin position="265"/>
        <end position="268"/>
    </location>
    <ligand>
        <name>ATP</name>
        <dbReference type="ChEBI" id="CHEBI:30616"/>
    </ligand>
</feature>
<dbReference type="Pfam" id="PF00587">
    <property type="entry name" value="tRNA-synt_2b"/>
    <property type="match status" value="1"/>
</dbReference>
<feature type="binding site" evidence="8">
    <location>
        <position position="368"/>
    </location>
    <ligand>
        <name>L-serine</name>
        <dbReference type="ChEBI" id="CHEBI:33384"/>
    </ligand>
</feature>
<evidence type="ECO:0000313" key="13">
    <source>
        <dbReference type="Proteomes" id="UP000034774"/>
    </source>
</evidence>
<accession>A0A0G0LMU2</accession>
<dbReference type="GO" id="GO:0005737">
    <property type="term" value="C:cytoplasm"/>
    <property type="evidence" value="ECO:0007669"/>
    <property type="project" value="UniProtKB-UniRule"/>
</dbReference>
<dbReference type="GO" id="GO:0004828">
    <property type="term" value="F:serine-tRNA ligase activity"/>
    <property type="evidence" value="ECO:0007669"/>
    <property type="project" value="UniProtKB-UniRule"/>
</dbReference>
<dbReference type="InterPro" id="IPR015866">
    <property type="entry name" value="Ser-tRNA-synth_1_N"/>
</dbReference>
<dbReference type="PRINTS" id="PR00981">
    <property type="entry name" value="TRNASYNTHSER"/>
</dbReference>
<dbReference type="Gene3D" id="1.10.287.40">
    <property type="entry name" value="Serine-tRNA synthetase, tRNA binding domain"/>
    <property type="match status" value="1"/>
</dbReference>
<dbReference type="GO" id="GO:0006434">
    <property type="term" value="P:seryl-tRNA aminoacylation"/>
    <property type="evidence" value="ECO:0007669"/>
    <property type="project" value="UniProtKB-UniRule"/>
</dbReference>
<dbReference type="InterPro" id="IPR006195">
    <property type="entry name" value="aa-tRNA-synth_II"/>
</dbReference>
<comment type="caution">
    <text evidence="12">The sequence shown here is derived from an EMBL/GenBank/DDBJ whole genome shotgun (WGS) entry which is preliminary data.</text>
</comment>
<sequence length="411" mass="47190">MLDINFIRDNKDKVIKATKDKGFDEGVIERLLTVDAERRKILQEVESIRAERNKLTKDDIEKGRELKTKLKNAEENQKQIESDFNELMYKVPNLAADDVKVGTPEENEIVKTVGEIPKFDFPVRDHLNIGKLTDSIDFERGAKVAQSGFYYFKNDLARLELALAQYAFEKLAIKGFTPVITPNVARERNIVGCGFQARSDKERQIYHIEDEDLDLIATAEITLVGMHTDETFEEKDLPKKYVGYSSCYRKEIGSYGKDVRGILRVHEFKKVEMVVFCKPEDSDKIHEELLAIEEGVYQELGIPYQVVKMVTGDLGNAASKKYDLEAWMPSQDKYREITSTSNTTDFQARRLNIKFKREGKNEFVHTLNGTITTTSRTIIAILENFQQKDGSVLVPKVLQKWMGKEKIELKI</sequence>
<proteinExistence type="predicted"/>
<feature type="site" description="Important for serine binding" evidence="8">
    <location>
        <position position="370"/>
    </location>
</feature>
<dbReference type="InterPro" id="IPR042103">
    <property type="entry name" value="SerRS_1_N_sf"/>
</dbReference>
<dbReference type="GO" id="GO:0005524">
    <property type="term" value="F:ATP binding"/>
    <property type="evidence" value="ECO:0007669"/>
    <property type="project" value="UniProtKB-KW"/>
</dbReference>
<keyword evidence="2 12" id="KW-0436">Ligase</keyword>
<evidence type="ECO:0000256" key="8">
    <source>
        <dbReference type="PIRSR" id="PIRSR001529-1"/>
    </source>
</evidence>
<keyword evidence="6" id="KW-0030">Aminoacyl-tRNA synthetase</keyword>
<keyword evidence="10" id="KW-0175">Coiled coil</keyword>